<keyword evidence="9" id="KW-0539">Nucleus</keyword>
<dbReference type="SUPFAM" id="SSF57716">
    <property type="entry name" value="Glucocorticoid receptor-like (DNA-binding domain)"/>
    <property type="match status" value="1"/>
</dbReference>
<dbReference type="SMART" id="SM00399">
    <property type="entry name" value="ZnF_C4"/>
    <property type="match status" value="1"/>
</dbReference>
<dbReference type="InterPro" id="IPR013088">
    <property type="entry name" value="Znf_NHR/GATA"/>
</dbReference>
<dbReference type="PANTHER" id="PTHR24086:SF25">
    <property type="entry name" value="NUCLEAR HORMONE RECEPTOR FTZ-F1 BETA"/>
    <property type="match status" value="1"/>
</dbReference>
<dbReference type="Gene3D" id="3.30.50.10">
    <property type="entry name" value="Erythroid Transcription Factor GATA-1, subunit A"/>
    <property type="match status" value="1"/>
</dbReference>
<sequence>MTMDRVSVCQVPSSPSKSQGDTVVHPNQQILIEDEATAGTEVMHVIAEDVGPINLQSKRQSVGLNGTFVYCEQVQECPMSWEGGISDDEMSQEPDSSSIIHVPGNYLAYDRQPPPPPGSPICTVDENYHPGITCKTASMETDAELVKTNNSNASSPTSTSGDRRIHQTPSLLFGKDHPSLGSPYVRNQLSAPTHNSPVQTRHVIEFAAGPYSQSPSPVFPRPSSSSSSISSHSPGQSPLLNRHVGGFTCASYPSSQSPILSRQPVGVSSDNFGSSQRNRKQQVRKCKLDTSFHSPSQSPSHGNHHYPDGSASFSSSPNSAQGRGGMLSRPIPFGASPSPTFVHHSQQGVDCPTNSTYNGCGPFTYPSSEQTSPIAHHSSFEIRSPVSRASVASSASDESNTSDFAGPFHRLSVENVSDESRVPLMTDISRCPLGSPGATGSVSRQQLLSGPCPICGDRISGFHYGIFSCESCKGFFKRTVQNKKNYVCLRGANCHVAINTRKKCPACRFNKCLKMGMKLEAIREDRTRGGRSTYQCTYSIPSQSINDPWNRTGAENGMRPSYASPLCDGSERHYQNRERDSHSTSPASQFPPCVPQLIRDVMSVEHLWHYSEKEMTKISEQLDEKPVDGDTDFLATLCKIADNRLCKIVKWCKSLPLFKEMQRDDQIALLINSWCEMLLLSCCYRSMSTPNEILISRGRPVTLQQAQETGLSPVIERMMNLTEHLRRLQVDQHEFVCLKVIILLTSDVSGLKEPDKVRTCQKQMLEALQAYTRSHYPHLPSKFGELLLRIPELERACQVGKEPLVGKQRGGDVPSFHLLLELLRGDH</sequence>
<dbReference type="InterPro" id="IPR001628">
    <property type="entry name" value="Znf_hrmn_rcpt"/>
</dbReference>
<dbReference type="InterPro" id="IPR035500">
    <property type="entry name" value="NHR-like_dom_sf"/>
</dbReference>
<keyword evidence="13" id="KW-1185">Reference proteome</keyword>
<dbReference type="Pfam" id="PF00104">
    <property type="entry name" value="Hormone_recep"/>
    <property type="match status" value="1"/>
</dbReference>
<evidence type="ECO:0000313" key="13">
    <source>
        <dbReference type="Proteomes" id="UP000694941"/>
    </source>
</evidence>
<dbReference type="GeneID" id="106472905"/>
<feature type="compositionally biased region" description="Low complexity" evidence="10">
    <location>
        <begin position="212"/>
        <end position="238"/>
    </location>
</feature>
<feature type="compositionally biased region" description="Polar residues" evidence="10">
    <location>
        <begin position="10"/>
        <end position="24"/>
    </location>
</feature>
<proteinExistence type="predicted"/>
<dbReference type="SMART" id="SM00430">
    <property type="entry name" value="HOLI"/>
    <property type="match status" value="1"/>
</dbReference>
<protein>
    <submittedName>
        <fullName evidence="14">Nuclear hormone receptor FTZ-F1 beta-like isoform X1</fullName>
    </submittedName>
</protein>
<feature type="compositionally biased region" description="Polar residues" evidence="10">
    <location>
        <begin position="337"/>
        <end position="347"/>
    </location>
</feature>
<keyword evidence="3" id="KW-0863">Zinc-finger</keyword>
<keyword evidence="7" id="KW-0804">Transcription</keyword>
<evidence type="ECO:0000259" key="12">
    <source>
        <dbReference type="PROSITE" id="PS51843"/>
    </source>
</evidence>
<evidence type="ECO:0000256" key="7">
    <source>
        <dbReference type="ARBA" id="ARBA00023163"/>
    </source>
</evidence>
<feature type="compositionally biased region" description="Low complexity" evidence="10">
    <location>
        <begin position="148"/>
        <end position="160"/>
    </location>
</feature>
<keyword evidence="2" id="KW-0479">Metal-binding</keyword>
<evidence type="ECO:0000256" key="4">
    <source>
        <dbReference type="ARBA" id="ARBA00022833"/>
    </source>
</evidence>
<organism evidence="13 14">
    <name type="scientific">Limulus polyphemus</name>
    <name type="common">Atlantic horseshoe crab</name>
    <dbReference type="NCBI Taxonomy" id="6850"/>
    <lineage>
        <taxon>Eukaryota</taxon>
        <taxon>Metazoa</taxon>
        <taxon>Ecdysozoa</taxon>
        <taxon>Arthropoda</taxon>
        <taxon>Chelicerata</taxon>
        <taxon>Merostomata</taxon>
        <taxon>Xiphosura</taxon>
        <taxon>Limulidae</taxon>
        <taxon>Limulus</taxon>
    </lineage>
</organism>
<dbReference type="Pfam" id="PF00105">
    <property type="entry name" value="zf-C4"/>
    <property type="match status" value="1"/>
</dbReference>
<dbReference type="CDD" id="cd06930">
    <property type="entry name" value="NR_LBD_F2"/>
    <property type="match status" value="1"/>
</dbReference>
<evidence type="ECO:0000256" key="5">
    <source>
        <dbReference type="ARBA" id="ARBA00023015"/>
    </source>
</evidence>
<evidence type="ECO:0000256" key="6">
    <source>
        <dbReference type="ARBA" id="ARBA00023125"/>
    </source>
</evidence>
<evidence type="ECO:0000256" key="1">
    <source>
        <dbReference type="ARBA" id="ARBA00004123"/>
    </source>
</evidence>
<keyword evidence="5" id="KW-0805">Transcription regulation</keyword>
<evidence type="ECO:0000313" key="14">
    <source>
        <dbReference type="RefSeq" id="XP_022257157.1"/>
    </source>
</evidence>
<evidence type="ECO:0000256" key="8">
    <source>
        <dbReference type="ARBA" id="ARBA00023170"/>
    </source>
</evidence>
<dbReference type="RefSeq" id="XP_022257157.1">
    <property type="nucleotide sequence ID" value="XM_022401449.1"/>
</dbReference>
<feature type="domain" description="Nuclear receptor" evidence="11">
    <location>
        <begin position="449"/>
        <end position="524"/>
    </location>
</feature>
<evidence type="ECO:0000259" key="11">
    <source>
        <dbReference type="PROSITE" id="PS51030"/>
    </source>
</evidence>
<keyword evidence="6" id="KW-0238">DNA-binding</keyword>
<dbReference type="PROSITE" id="PS51843">
    <property type="entry name" value="NR_LBD"/>
    <property type="match status" value="1"/>
</dbReference>
<feature type="domain" description="NR LBD" evidence="12">
    <location>
        <begin position="593"/>
        <end position="826"/>
    </location>
</feature>
<dbReference type="CDD" id="cd07167">
    <property type="entry name" value="NR_DBD_Lrh-1_like"/>
    <property type="match status" value="1"/>
</dbReference>
<feature type="compositionally biased region" description="Polar residues" evidence="10">
    <location>
        <begin position="255"/>
        <end position="276"/>
    </location>
</feature>
<evidence type="ECO:0000256" key="10">
    <source>
        <dbReference type="SAM" id="MobiDB-lite"/>
    </source>
</evidence>
<dbReference type="PANTHER" id="PTHR24086">
    <property type="entry name" value="NUCLEAR RECEPTOR SUBFAMILY 5 GROUP A"/>
    <property type="match status" value="1"/>
</dbReference>
<dbReference type="PRINTS" id="PR00047">
    <property type="entry name" value="STROIDFINGER"/>
</dbReference>
<comment type="subcellular location">
    <subcellularLocation>
        <location evidence="1">Nucleus</location>
    </subcellularLocation>
</comment>
<dbReference type="PROSITE" id="PS51030">
    <property type="entry name" value="NUCLEAR_REC_DBD_2"/>
    <property type="match status" value="1"/>
</dbReference>
<keyword evidence="4" id="KW-0862">Zinc</keyword>
<feature type="region of interest" description="Disordered" evidence="10">
    <location>
        <begin position="212"/>
        <end position="242"/>
    </location>
</feature>
<feature type="compositionally biased region" description="Low complexity" evidence="10">
    <location>
        <begin position="310"/>
        <end position="319"/>
    </location>
</feature>
<feature type="region of interest" description="Disordered" evidence="10">
    <location>
        <begin position="1"/>
        <end position="24"/>
    </location>
</feature>
<reference evidence="14" key="1">
    <citation type="submission" date="2025-08" db="UniProtKB">
        <authorList>
            <consortium name="RefSeq"/>
        </authorList>
    </citation>
    <scope>IDENTIFICATION</scope>
    <source>
        <tissue evidence="14">Muscle</tissue>
    </source>
</reference>
<accession>A0ABM1TMQ1</accession>
<keyword evidence="8" id="KW-0675">Receptor</keyword>
<evidence type="ECO:0000256" key="2">
    <source>
        <dbReference type="ARBA" id="ARBA00022723"/>
    </source>
</evidence>
<feature type="region of interest" description="Disordered" evidence="10">
    <location>
        <begin position="148"/>
        <end position="195"/>
    </location>
</feature>
<dbReference type="Proteomes" id="UP000694941">
    <property type="component" value="Unplaced"/>
</dbReference>
<dbReference type="InterPro" id="IPR001723">
    <property type="entry name" value="Nuclear_hrmn_rcpt"/>
</dbReference>
<dbReference type="InterPro" id="IPR000536">
    <property type="entry name" value="Nucl_hrmn_rcpt_lig-bd"/>
</dbReference>
<gene>
    <name evidence="14" type="primary">LOC106472905</name>
</gene>
<feature type="compositionally biased region" description="Polar residues" evidence="10">
    <location>
        <begin position="185"/>
        <end position="195"/>
    </location>
</feature>
<dbReference type="Gene3D" id="1.10.565.10">
    <property type="entry name" value="Retinoid X Receptor"/>
    <property type="match status" value="1"/>
</dbReference>
<evidence type="ECO:0000256" key="3">
    <source>
        <dbReference type="ARBA" id="ARBA00022771"/>
    </source>
</evidence>
<feature type="compositionally biased region" description="Polar residues" evidence="10">
    <location>
        <begin position="291"/>
        <end position="301"/>
    </location>
</feature>
<evidence type="ECO:0000256" key="9">
    <source>
        <dbReference type="ARBA" id="ARBA00023242"/>
    </source>
</evidence>
<dbReference type="InterPro" id="IPR016355">
    <property type="entry name" value="NR5-like"/>
</dbReference>
<name>A0ABM1TMQ1_LIMPO</name>
<feature type="region of interest" description="Disordered" evidence="10">
    <location>
        <begin position="255"/>
        <end position="347"/>
    </location>
</feature>
<dbReference type="PROSITE" id="PS00031">
    <property type="entry name" value="NUCLEAR_REC_DBD_1"/>
    <property type="match status" value="1"/>
</dbReference>
<dbReference type="PRINTS" id="PR00398">
    <property type="entry name" value="STRDHORMONER"/>
</dbReference>
<dbReference type="SUPFAM" id="SSF48508">
    <property type="entry name" value="Nuclear receptor ligand-binding domain"/>
    <property type="match status" value="1"/>
</dbReference>